<name>A0A2Z6IA48_9BURK</name>
<feature type="domain" description="FAD-dependent oxidoreductase 2 FAD-binding" evidence="6">
    <location>
        <begin position="79"/>
        <end position="514"/>
    </location>
</feature>
<dbReference type="PRINTS" id="PR00368">
    <property type="entry name" value="FADPNR"/>
</dbReference>
<dbReference type="InterPro" id="IPR027477">
    <property type="entry name" value="Succ_DH/fumarate_Rdtase_cat_sf"/>
</dbReference>
<evidence type="ECO:0000256" key="2">
    <source>
        <dbReference type="ARBA" id="ARBA00022630"/>
    </source>
</evidence>
<evidence type="ECO:0000256" key="1">
    <source>
        <dbReference type="ARBA" id="ARBA00001974"/>
    </source>
</evidence>
<keyword evidence="2 5" id="KW-0285">Flavoprotein</keyword>
<gene>
    <name evidence="7" type="ORF">SUTMEG_12840</name>
</gene>
<dbReference type="PRINTS" id="PR00411">
    <property type="entry name" value="PNDRDTASEI"/>
</dbReference>
<dbReference type="InterPro" id="IPR010960">
    <property type="entry name" value="Flavocytochrome_c"/>
</dbReference>
<dbReference type="Gene3D" id="3.90.700.10">
    <property type="entry name" value="Succinate dehydrogenase/fumarate reductase flavoprotein, catalytic domain"/>
    <property type="match status" value="1"/>
</dbReference>
<proteinExistence type="inferred from homology"/>
<evidence type="ECO:0000259" key="6">
    <source>
        <dbReference type="Pfam" id="PF00890"/>
    </source>
</evidence>
<keyword evidence="3 5" id="KW-0274">FAD</keyword>
<dbReference type="RefSeq" id="WP_120177008.1">
    <property type="nucleotide sequence ID" value="NZ_AP018786.1"/>
</dbReference>
<evidence type="ECO:0000313" key="8">
    <source>
        <dbReference type="Proteomes" id="UP000271003"/>
    </source>
</evidence>
<sequence length="542" mass="57084">MTDEIHNTHATHESDANDLRTTRRAFCERTAKLGVGLALPAFPGLWGASANAASAEGSESTPVTEASHPAESTERIEADVVVVGSGTAGLSAAVAAREAGARRVVLLEKGAITGGHGIYSSGSVSIARRKPEATNPAERDADVERMVREILEAGAGESNPELARILAEESESAVRWLAGMGVEWRPLLYRAVGAVTSRNISTGTPAAGYDYVTALAGRAKTLGVRFFHSTEALELLTRSGEKASSDIKVTGVRARRKSAKEGARTVDFVAPAVVLATGGFSANVAMRMTYDARLDARYPTTANPRGFLFDGATGDGIRMARAVGAKEVGMRHIQVIPYSGGRLLDFVGGEIWVNDEGKRFVSEGVPFGELADALHVTEGRSFWAISDASTQKSATLGVKLAEGIVREAQSIEALAAAIGVPLSNLSATIERWNWDARKGWDSTFERPLSGVPLTSPPFFYGRETWSVHFTCGGIAIDGKARVLSTRGRPILGLYAAGETTGGLHGRDRLGGNGLTETFVFGRIAGTSAAETASVKASLKEAG</sequence>
<dbReference type="KEGG" id="sutt:SUTMEG_12840"/>
<protein>
    <submittedName>
        <fullName evidence="7">Flavocytochrome c</fullName>
    </submittedName>
</protein>
<keyword evidence="4 5" id="KW-0560">Oxidoreductase</keyword>
<dbReference type="GO" id="GO:0016491">
    <property type="term" value="F:oxidoreductase activity"/>
    <property type="evidence" value="ECO:0007669"/>
    <property type="project" value="UniProtKB-KW"/>
</dbReference>
<reference evidence="7 8" key="1">
    <citation type="journal article" date="2018" name="Int. J. Syst. Evol. Microbiol.">
        <title>Mesosutterella multiformis gen. nov., sp. nov., a member of the family Sutterellaceae and Sutterella megalosphaeroides sp. nov., isolated from human faeces.</title>
        <authorList>
            <person name="Sakamoto M."/>
            <person name="Ikeyama N."/>
            <person name="Kunihiro T."/>
            <person name="Iino T."/>
            <person name="Yuki M."/>
            <person name="Ohkuma M."/>
        </authorList>
    </citation>
    <scope>NUCLEOTIDE SEQUENCE [LARGE SCALE GENOMIC DNA]</scope>
    <source>
        <strain evidence="7 8">6FBBBH3</strain>
    </source>
</reference>
<dbReference type="EMBL" id="AP018786">
    <property type="protein sequence ID" value="BBF23393.1"/>
    <property type="molecule type" value="Genomic_DNA"/>
</dbReference>
<comment type="cofactor">
    <cofactor evidence="1">
        <name>FAD</name>
        <dbReference type="ChEBI" id="CHEBI:57692"/>
    </cofactor>
</comment>
<accession>A0A2Z6IA48</accession>
<evidence type="ECO:0000256" key="3">
    <source>
        <dbReference type="ARBA" id="ARBA00022827"/>
    </source>
</evidence>
<dbReference type="PANTHER" id="PTHR43400">
    <property type="entry name" value="FUMARATE REDUCTASE"/>
    <property type="match status" value="1"/>
</dbReference>
<dbReference type="SUPFAM" id="SSF51905">
    <property type="entry name" value="FAD/NAD(P)-binding domain"/>
    <property type="match status" value="1"/>
</dbReference>
<evidence type="ECO:0000256" key="5">
    <source>
        <dbReference type="RuleBase" id="RU366062"/>
    </source>
</evidence>
<dbReference type="Gene3D" id="3.50.50.60">
    <property type="entry name" value="FAD/NAD(P)-binding domain"/>
    <property type="match status" value="1"/>
</dbReference>
<dbReference type="AlphaFoldDB" id="A0A2Z6IA48"/>
<comment type="similarity">
    <text evidence="5">Belongs to the FAD-dependent oxidoreductase 2 family. FRD/SDH subfamily.</text>
</comment>
<dbReference type="InterPro" id="IPR050315">
    <property type="entry name" value="FAD-oxidoreductase_2"/>
</dbReference>
<dbReference type="Proteomes" id="UP000271003">
    <property type="component" value="Chromosome"/>
</dbReference>
<dbReference type="InterPro" id="IPR003953">
    <property type="entry name" value="FAD-dep_OxRdtase_2_FAD-bd"/>
</dbReference>
<evidence type="ECO:0000313" key="7">
    <source>
        <dbReference type="EMBL" id="BBF23393.1"/>
    </source>
</evidence>
<dbReference type="SUPFAM" id="SSF56425">
    <property type="entry name" value="Succinate dehydrogenase/fumarate reductase flavoprotein, catalytic domain"/>
    <property type="match status" value="1"/>
</dbReference>
<dbReference type="InterPro" id="IPR036188">
    <property type="entry name" value="FAD/NAD-bd_sf"/>
</dbReference>
<dbReference type="PANTHER" id="PTHR43400:SF7">
    <property type="entry name" value="FAD-DEPENDENT OXIDOREDUCTASE 2 FAD BINDING DOMAIN-CONTAINING PROTEIN"/>
    <property type="match status" value="1"/>
</dbReference>
<dbReference type="Pfam" id="PF00890">
    <property type="entry name" value="FAD_binding_2"/>
    <property type="match status" value="1"/>
</dbReference>
<dbReference type="GO" id="GO:0010181">
    <property type="term" value="F:FMN binding"/>
    <property type="evidence" value="ECO:0007669"/>
    <property type="project" value="InterPro"/>
</dbReference>
<organism evidence="7 8">
    <name type="scientific">Sutterella megalosphaeroides</name>
    <dbReference type="NCBI Taxonomy" id="2494234"/>
    <lineage>
        <taxon>Bacteria</taxon>
        <taxon>Pseudomonadati</taxon>
        <taxon>Pseudomonadota</taxon>
        <taxon>Betaproteobacteria</taxon>
        <taxon>Burkholderiales</taxon>
        <taxon>Sutterellaceae</taxon>
        <taxon>Sutterella</taxon>
    </lineage>
</organism>
<dbReference type="InterPro" id="IPR006311">
    <property type="entry name" value="TAT_signal"/>
</dbReference>
<keyword evidence="8" id="KW-1185">Reference proteome</keyword>
<evidence type="ECO:0000256" key="4">
    <source>
        <dbReference type="ARBA" id="ARBA00023002"/>
    </source>
</evidence>
<dbReference type="NCBIfam" id="TIGR01813">
    <property type="entry name" value="flavo_cyto_c"/>
    <property type="match status" value="1"/>
</dbReference>
<dbReference type="PROSITE" id="PS51318">
    <property type="entry name" value="TAT"/>
    <property type="match status" value="1"/>
</dbReference>
<dbReference type="OrthoDB" id="9813348at2"/>